<dbReference type="Proteomes" id="UP001597042">
    <property type="component" value="Unassembled WGS sequence"/>
</dbReference>
<comment type="caution">
    <text evidence="1">The sequence shown here is derived from an EMBL/GenBank/DDBJ whole genome shotgun (WGS) entry which is preliminary data.</text>
</comment>
<keyword evidence="2" id="KW-1185">Reference proteome</keyword>
<evidence type="ECO:0000313" key="2">
    <source>
        <dbReference type="Proteomes" id="UP001597042"/>
    </source>
</evidence>
<reference evidence="2" key="1">
    <citation type="journal article" date="2019" name="Int. J. Syst. Evol. Microbiol.">
        <title>The Global Catalogue of Microorganisms (GCM) 10K type strain sequencing project: providing services to taxonomists for standard genome sequencing and annotation.</title>
        <authorList>
            <consortium name="The Broad Institute Genomics Platform"/>
            <consortium name="The Broad Institute Genome Sequencing Center for Infectious Disease"/>
            <person name="Wu L."/>
            <person name="Ma J."/>
        </authorList>
    </citation>
    <scope>NUCLEOTIDE SEQUENCE [LARGE SCALE GENOMIC DNA]</scope>
    <source>
        <strain evidence="2">CCUG 50754</strain>
    </source>
</reference>
<dbReference type="EMBL" id="JBHTIM010000001">
    <property type="protein sequence ID" value="MFD0779784.1"/>
    <property type="molecule type" value="Genomic_DNA"/>
</dbReference>
<sequence>MVIHGTRLLTTDEVADSLLDYARVLNEFHRADTVRFPAVVDGSPRDTALALGAHAPLVVIDAPEALPVRLRGAGEAAMDIRRRTAILDDTGSVIAQ</sequence>
<name>A0ABW2ZMG9_9MICO</name>
<evidence type="ECO:0000313" key="1">
    <source>
        <dbReference type="EMBL" id="MFD0779784.1"/>
    </source>
</evidence>
<protein>
    <submittedName>
        <fullName evidence="1">Uncharacterized protein</fullName>
    </submittedName>
</protein>
<gene>
    <name evidence="1" type="ORF">ACFQZV_00540</name>
</gene>
<proteinExistence type="predicted"/>
<organism evidence="1 2">
    <name type="scientific">Microbacterium koreense</name>
    <dbReference type="NCBI Taxonomy" id="323761"/>
    <lineage>
        <taxon>Bacteria</taxon>
        <taxon>Bacillati</taxon>
        <taxon>Actinomycetota</taxon>
        <taxon>Actinomycetes</taxon>
        <taxon>Micrococcales</taxon>
        <taxon>Microbacteriaceae</taxon>
        <taxon>Microbacterium</taxon>
    </lineage>
</organism>
<accession>A0ABW2ZMG9</accession>